<proteinExistence type="predicted"/>
<dbReference type="SMART" id="SM00421">
    <property type="entry name" value="HTH_LUXR"/>
    <property type="match status" value="1"/>
</dbReference>
<gene>
    <name evidence="6" type="ORF">C1880_05315</name>
</gene>
<dbReference type="STRING" id="1034345.GCA_000236865_00612"/>
<feature type="transmembrane region" description="Helical" evidence="4">
    <location>
        <begin position="131"/>
        <end position="150"/>
    </location>
</feature>
<keyword evidence="3" id="KW-0804">Transcription</keyword>
<accession>A0A369L7J0</accession>
<reference evidence="6 7" key="1">
    <citation type="journal article" date="2018" name="Elife">
        <title>Discovery and characterization of a prevalent human gut bacterial enzyme sufficient for the inactivation of a family of plant toxins.</title>
        <authorList>
            <person name="Koppel N."/>
            <person name="Bisanz J.E."/>
            <person name="Pandelia M.E."/>
            <person name="Turnbaugh P.J."/>
            <person name="Balskus E.P."/>
        </authorList>
    </citation>
    <scope>NUCLEOTIDE SEQUENCE [LARGE SCALE GENOMIC DNA]</scope>
    <source>
        <strain evidence="7">anaerobia AP69FAA</strain>
    </source>
</reference>
<keyword evidence="4" id="KW-1133">Transmembrane helix</keyword>
<name>A0A369L7J0_9ACTN</name>
<dbReference type="SUPFAM" id="SSF46894">
    <property type="entry name" value="C-terminal effector domain of the bipartite response regulators"/>
    <property type="match status" value="1"/>
</dbReference>
<keyword evidence="1" id="KW-0805">Transcription regulation</keyword>
<sequence>MELALFYYTLLMLLVSIFVAAVCLSSYLVSRKKTMLFLSVAFAFYFFDISLVFQDEFIVRSSGDALTSGYLVIRSLASVLTGGGFVTAFWVLLCDYLNETRRSMFVVPPAVFSVASIATLVFLPDGDLQRFWFWSIRQFYIYWILLYAGYSFLRQKDEAERARMWRHRGLYAVAWLLGLIVLAEDAVSFLMMDLPLVNLGSIIFSAERSYAENLLMLVIGVAAVRNAVRMLSLRFERPPAQGGSKQQEQQIIENLNVFAMRHKLSQREREVLYLILLGKDNQNIASEMSLALSTAKVHVHNILKKTGDASRQELIQGFWKFS</sequence>
<dbReference type="AlphaFoldDB" id="A0A369L7J0"/>
<evidence type="ECO:0000256" key="2">
    <source>
        <dbReference type="ARBA" id="ARBA00023125"/>
    </source>
</evidence>
<feature type="transmembrane region" description="Helical" evidence="4">
    <location>
        <begin position="210"/>
        <end position="228"/>
    </location>
</feature>
<dbReference type="InterPro" id="IPR036388">
    <property type="entry name" value="WH-like_DNA-bd_sf"/>
</dbReference>
<dbReference type="PANTHER" id="PTHR44688:SF16">
    <property type="entry name" value="DNA-BINDING TRANSCRIPTIONAL ACTIVATOR DEVR_DOSR"/>
    <property type="match status" value="1"/>
</dbReference>
<dbReference type="Proteomes" id="UP000253792">
    <property type="component" value="Unassembled WGS sequence"/>
</dbReference>
<feature type="transmembrane region" description="Helical" evidence="4">
    <location>
        <begin position="170"/>
        <end position="190"/>
    </location>
</feature>
<evidence type="ECO:0000256" key="4">
    <source>
        <dbReference type="SAM" id="Phobius"/>
    </source>
</evidence>
<evidence type="ECO:0000259" key="5">
    <source>
        <dbReference type="PROSITE" id="PS50043"/>
    </source>
</evidence>
<dbReference type="InterPro" id="IPR016032">
    <property type="entry name" value="Sig_transdc_resp-reg_C-effctor"/>
</dbReference>
<dbReference type="CDD" id="cd06170">
    <property type="entry name" value="LuxR_C_like"/>
    <property type="match status" value="1"/>
</dbReference>
<keyword evidence="7" id="KW-1185">Reference proteome</keyword>
<dbReference type="GO" id="GO:0003677">
    <property type="term" value="F:DNA binding"/>
    <property type="evidence" value="ECO:0007669"/>
    <property type="project" value="UniProtKB-KW"/>
</dbReference>
<feature type="transmembrane region" description="Helical" evidence="4">
    <location>
        <begin position="6"/>
        <end position="29"/>
    </location>
</feature>
<evidence type="ECO:0000313" key="7">
    <source>
        <dbReference type="Proteomes" id="UP000253792"/>
    </source>
</evidence>
<dbReference type="RefSeq" id="WP_114620592.1">
    <property type="nucleotide sequence ID" value="NZ_PPTP01000004.1"/>
</dbReference>
<dbReference type="OrthoDB" id="3264440at2"/>
<evidence type="ECO:0000256" key="1">
    <source>
        <dbReference type="ARBA" id="ARBA00023015"/>
    </source>
</evidence>
<dbReference type="GO" id="GO:0006355">
    <property type="term" value="P:regulation of DNA-templated transcription"/>
    <property type="evidence" value="ECO:0007669"/>
    <property type="project" value="InterPro"/>
</dbReference>
<dbReference type="PRINTS" id="PR00038">
    <property type="entry name" value="HTHLUXR"/>
</dbReference>
<keyword evidence="4" id="KW-0472">Membrane</keyword>
<dbReference type="EMBL" id="PPTP01000004">
    <property type="protein sequence ID" value="RDB55641.1"/>
    <property type="molecule type" value="Genomic_DNA"/>
</dbReference>
<dbReference type="PANTHER" id="PTHR44688">
    <property type="entry name" value="DNA-BINDING TRANSCRIPTIONAL ACTIVATOR DEVR_DOSR"/>
    <property type="match status" value="1"/>
</dbReference>
<dbReference type="Pfam" id="PF00196">
    <property type="entry name" value="GerE"/>
    <property type="match status" value="1"/>
</dbReference>
<dbReference type="Gene3D" id="1.10.10.10">
    <property type="entry name" value="Winged helix-like DNA-binding domain superfamily/Winged helix DNA-binding domain"/>
    <property type="match status" value="1"/>
</dbReference>
<feature type="domain" description="HTH luxR-type" evidence="5">
    <location>
        <begin position="257"/>
        <end position="322"/>
    </location>
</feature>
<organism evidence="6 7">
    <name type="scientific">Senegalimassilia anaerobia</name>
    <dbReference type="NCBI Taxonomy" id="1473216"/>
    <lineage>
        <taxon>Bacteria</taxon>
        <taxon>Bacillati</taxon>
        <taxon>Actinomycetota</taxon>
        <taxon>Coriobacteriia</taxon>
        <taxon>Coriobacteriales</taxon>
        <taxon>Coriobacteriaceae</taxon>
        <taxon>Senegalimassilia</taxon>
    </lineage>
</organism>
<comment type="caution">
    <text evidence="6">The sequence shown here is derived from an EMBL/GenBank/DDBJ whole genome shotgun (WGS) entry which is preliminary data.</text>
</comment>
<keyword evidence="4" id="KW-0812">Transmembrane</keyword>
<feature type="transmembrane region" description="Helical" evidence="4">
    <location>
        <begin position="73"/>
        <end position="93"/>
    </location>
</feature>
<keyword evidence="2" id="KW-0238">DNA-binding</keyword>
<evidence type="ECO:0000313" key="6">
    <source>
        <dbReference type="EMBL" id="RDB55641.1"/>
    </source>
</evidence>
<dbReference type="InterPro" id="IPR000792">
    <property type="entry name" value="Tscrpt_reg_LuxR_C"/>
</dbReference>
<evidence type="ECO:0000256" key="3">
    <source>
        <dbReference type="ARBA" id="ARBA00023163"/>
    </source>
</evidence>
<feature type="transmembrane region" description="Helical" evidence="4">
    <location>
        <begin position="36"/>
        <end position="53"/>
    </location>
</feature>
<protein>
    <submittedName>
        <fullName evidence="6">Helix-turn-helix transcriptional regulator</fullName>
    </submittedName>
</protein>
<feature type="transmembrane region" description="Helical" evidence="4">
    <location>
        <begin position="105"/>
        <end position="125"/>
    </location>
</feature>
<dbReference type="PROSITE" id="PS50043">
    <property type="entry name" value="HTH_LUXR_2"/>
    <property type="match status" value="1"/>
</dbReference>